<proteinExistence type="predicted"/>
<evidence type="ECO:0000313" key="3">
    <source>
        <dbReference type="Proteomes" id="UP000003598"/>
    </source>
</evidence>
<gene>
    <name evidence="2" type="ORF">HMPREF9441_02059</name>
</gene>
<dbReference type="InterPro" id="IPR026906">
    <property type="entry name" value="LRR_5"/>
</dbReference>
<dbReference type="PANTHER" id="PTHR45661:SF3">
    <property type="entry name" value="IG-LIKE DOMAIN-CONTAINING PROTEIN"/>
    <property type="match status" value="1"/>
</dbReference>
<dbReference type="eggNOG" id="COG5492">
    <property type="taxonomic scope" value="Bacteria"/>
</dbReference>
<dbReference type="InterPro" id="IPR032675">
    <property type="entry name" value="LRR_dom_sf"/>
</dbReference>
<dbReference type="OrthoDB" id="1062636at2"/>
<comment type="caution">
    <text evidence="2">The sequence shown here is derived from an EMBL/GenBank/DDBJ whole genome shotgun (WGS) entry which is preliminary data.</text>
</comment>
<dbReference type="Pfam" id="PF13306">
    <property type="entry name" value="LRR_5"/>
    <property type="match status" value="4"/>
</dbReference>
<organism evidence="2 3">
    <name type="scientific">Paraprevotella clara YIT 11840</name>
    <dbReference type="NCBI Taxonomy" id="762968"/>
    <lineage>
        <taxon>Bacteria</taxon>
        <taxon>Pseudomonadati</taxon>
        <taxon>Bacteroidota</taxon>
        <taxon>Bacteroidia</taxon>
        <taxon>Bacteroidales</taxon>
        <taxon>Prevotellaceae</taxon>
        <taxon>Paraprevotella</taxon>
    </lineage>
</organism>
<reference evidence="2 3" key="1">
    <citation type="submission" date="2011-03" db="EMBL/GenBank/DDBJ databases">
        <authorList>
            <person name="Weinstock G."/>
            <person name="Sodergren E."/>
            <person name="Clifton S."/>
            <person name="Fulton L."/>
            <person name="Fulton B."/>
            <person name="Courtney L."/>
            <person name="Fronick C."/>
            <person name="Harrison M."/>
            <person name="Strong C."/>
            <person name="Farmer C."/>
            <person name="Delahaunty K."/>
            <person name="Markovic C."/>
            <person name="Hall O."/>
            <person name="Minx P."/>
            <person name="Tomlinson C."/>
            <person name="Mitreva M."/>
            <person name="Hou S."/>
            <person name="Chen J."/>
            <person name="Wollam A."/>
            <person name="Pepin K.H."/>
            <person name="Johnson M."/>
            <person name="Bhonagiri V."/>
            <person name="Zhang X."/>
            <person name="Suruliraj S."/>
            <person name="Warren W."/>
            <person name="Chinwalla A."/>
            <person name="Mardis E.R."/>
            <person name="Wilson R.K."/>
        </authorList>
    </citation>
    <scope>NUCLEOTIDE SEQUENCE [LARGE SCALE GENOMIC DNA]</scope>
    <source>
        <strain evidence="2 3">YIT 11840</strain>
    </source>
</reference>
<accession>G5SRR1</accession>
<keyword evidence="1" id="KW-0732">Signal</keyword>
<dbReference type="RefSeq" id="WP_008620294.1">
    <property type="nucleotide sequence ID" value="NZ_JH376599.1"/>
</dbReference>
<dbReference type="PANTHER" id="PTHR45661">
    <property type="entry name" value="SURFACE ANTIGEN"/>
    <property type="match status" value="1"/>
</dbReference>
<keyword evidence="3" id="KW-1185">Reference proteome</keyword>
<dbReference type="EMBL" id="AFFY01000025">
    <property type="protein sequence ID" value="EHH00053.1"/>
    <property type="molecule type" value="Genomic_DNA"/>
</dbReference>
<evidence type="ECO:0000256" key="1">
    <source>
        <dbReference type="SAM" id="SignalP"/>
    </source>
</evidence>
<feature type="signal peptide" evidence="1">
    <location>
        <begin position="1"/>
        <end position="23"/>
    </location>
</feature>
<dbReference type="AlphaFoldDB" id="G5SRR1"/>
<protein>
    <recommendedName>
        <fullName evidence="4">Leucine-rich repeat domain-containing protein</fullName>
    </recommendedName>
</protein>
<dbReference type="InterPro" id="IPR053139">
    <property type="entry name" value="Surface_bspA-like"/>
</dbReference>
<sequence length="532" mass="58614">MARFKVYFCHWVAITLWAASAKAQQCFTDGVFQYTVSSKAVIIANRDSIVSITSIDRSTRTHPLLSNDTLVIPNTVIHNGYEYQVEGIEDNAFIGCKDIKHLIISEGIDYIGRNAFSYCTELQSIHIPSTIDYIENAAFHSCPNLQTIEVHKKNERYDSRNQCNAIIEHKTDLILGCHTTQIPQGVTRICAEAFKGCLKLDSITIPEGVVEMESGIFRNCPRLKYIKLPQTLETLSGGGTFADCISLRGIHIPQNVSFIEEGNQFHGCLSLDSITVDNRNKTYDSRDGCNAIVETATDKIISGCGKSRIVGSIKEIGPSAFGNSMIKSITIPANITKIHNGAFWGCRFCTSISVNPKNPVYDSRNDCNAIIETATHKIITGCITTNIPQDVVEIGERAFSRMPLPTFVAIPDNIQKIGESAFAGCERIYQVFIPSSVKEIGSSAFSLCNSLNGVFMEKGIKKISSGTFSQCKNLNLIEIPEGVKEIDRSAFWDCSNLQYVSLPSSLEHIAPSAFNGCPCDSLVKQNMHAIIY</sequence>
<evidence type="ECO:0008006" key="4">
    <source>
        <dbReference type="Google" id="ProtNLM"/>
    </source>
</evidence>
<dbReference type="HOGENOM" id="CLU_028334_3_0_10"/>
<dbReference type="PATRIC" id="fig|762968.3.peg.1832"/>
<dbReference type="SUPFAM" id="SSF52058">
    <property type="entry name" value="L domain-like"/>
    <property type="match status" value="2"/>
</dbReference>
<dbReference type="Proteomes" id="UP000003598">
    <property type="component" value="Unassembled WGS sequence"/>
</dbReference>
<evidence type="ECO:0000313" key="2">
    <source>
        <dbReference type="EMBL" id="EHH00053.1"/>
    </source>
</evidence>
<dbReference type="STRING" id="762968.HMPREF9441_02059"/>
<feature type="chain" id="PRO_5003484629" description="Leucine-rich repeat domain-containing protein" evidence="1">
    <location>
        <begin position="24"/>
        <end position="532"/>
    </location>
</feature>
<dbReference type="Gene3D" id="3.80.10.10">
    <property type="entry name" value="Ribonuclease Inhibitor"/>
    <property type="match status" value="2"/>
</dbReference>
<dbReference type="GeneID" id="93557521"/>
<name>G5SRR1_9BACT</name>